<accession>A0AAD5UB30</accession>
<feature type="compositionally biased region" description="Basic and acidic residues" evidence="1">
    <location>
        <begin position="133"/>
        <end position="149"/>
    </location>
</feature>
<feature type="compositionally biased region" description="Low complexity" evidence="1">
    <location>
        <begin position="165"/>
        <end position="178"/>
    </location>
</feature>
<feature type="compositionally biased region" description="Polar residues" evidence="1">
    <location>
        <begin position="120"/>
        <end position="132"/>
    </location>
</feature>
<protein>
    <submittedName>
        <fullName evidence="2">Uncharacterized protein</fullName>
    </submittedName>
</protein>
<evidence type="ECO:0000313" key="3">
    <source>
        <dbReference type="Proteomes" id="UP001211065"/>
    </source>
</evidence>
<gene>
    <name evidence="2" type="ORF">HK099_002931</name>
</gene>
<dbReference type="EMBL" id="JADGJW010000020">
    <property type="protein sequence ID" value="KAJ3227238.1"/>
    <property type="molecule type" value="Genomic_DNA"/>
</dbReference>
<dbReference type="Proteomes" id="UP001211065">
    <property type="component" value="Unassembled WGS sequence"/>
</dbReference>
<evidence type="ECO:0000256" key="1">
    <source>
        <dbReference type="SAM" id="MobiDB-lite"/>
    </source>
</evidence>
<dbReference type="AlphaFoldDB" id="A0AAD5UB30"/>
<feature type="region of interest" description="Disordered" evidence="1">
    <location>
        <begin position="114"/>
        <end position="178"/>
    </location>
</feature>
<proteinExistence type="predicted"/>
<feature type="region of interest" description="Disordered" evidence="1">
    <location>
        <begin position="541"/>
        <end position="564"/>
    </location>
</feature>
<name>A0AAD5UB30_9FUNG</name>
<reference evidence="2" key="1">
    <citation type="submission" date="2020-05" db="EMBL/GenBank/DDBJ databases">
        <title>Phylogenomic resolution of chytrid fungi.</title>
        <authorList>
            <person name="Stajich J.E."/>
            <person name="Amses K."/>
            <person name="Simmons R."/>
            <person name="Seto K."/>
            <person name="Myers J."/>
            <person name="Bonds A."/>
            <person name="Quandt C.A."/>
            <person name="Barry K."/>
            <person name="Liu P."/>
            <person name="Grigoriev I."/>
            <person name="Longcore J.E."/>
            <person name="James T.Y."/>
        </authorList>
    </citation>
    <scope>NUCLEOTIDE SEQUENCE</scope>
    <source>
        <strain evidence="2">JEL0476</strain>
    </source>
</reference>
<evidence type="ECO:0000313" key="2">
    <source>
        <dbReference type="EMBL" id="KAJ3227238.1"/>
    </source>
</evidence>
<keyword evidence="3" id="KW-1185">Reference proteome</keyword>
<sequence>MEIHEELLSSFVDLSNLKNTHSIHAYTPRPILKNAIQQPVVLRLIQEKTGQKNLNSKSKQNNLLPLPKLKKENDFIYDLKTVHELKNFPRRPSCNFVLRSKLFSDTSNFEKKDIKLQAGENKSPSKSLNLQENRFEDSLKKIQTERETAAEPTFYLDKRRNAQKSNSDNDLSSSPLSSSHSIKFRESCCSTASGFANIQTLQQRLFENSKSRNVSVYVPRSSRSQKAPGFSIKDLKEQLSFTDENNLDESSEVLSLKYNFTQNTADDKNSFLKKKLLVKKKKGNFKKEKNFKSNVIPKEKKKNLEMVTQIELTSSVLRRYRENNEKRKSHNRNKVNASKFRFLIGNFMEYEDLDKKYNIEKNENKIKQKVKIFSPINLGKTRQIQGPYLLHHSRQASRQTSAVSRSHSRCVTSEKIESILNLDEELHQFSCEKKITGCCSCYIDFSSQILGFEIRDFSRSNFSQQDFDSKYKQNSETENADLSHRNILQGGKHSESTFFESITKDEIETKQVNGNDKVKKEVLEILEGWREVDANSTTFCSNDSLYSPSRPQTQQSKTISFQTI</sequence>
<organism evidence="2 3">
    <name type="scientific">Clydaea vesicula</name>
    <dbReference type="NCBI Taxonomy" id="447962"/>
    <lineage>
        <taxon>Eukaryota</taxon>
        <taxon>Fungi</taxon>
        <taxon>Fungi incertae sedis</taxon>
        <taxon>Chytridiomycota</taxon>
        <taxon>Chytridiomycota incertae sedis</taxon>
        <taxon>Chytridiomycetes</taxon>
        <taxon>Lobulomycetales</taxon>
        <taxon>Lobulomycetaceae</taxon>
        <taxon>Clydaea</taxon>
    </lineage>
</organism>
<comment type="caution">
    <text evidence="2">The sequence shown here is derived from an EMBL/GenBank/DDBJ whole genome shotgun (WGS) entry which is preliminary data.</text>
</comment>